<dbReference type="EC" id="1.14.17.4" evidence="10"/>
<evidence type="ECO:0000256" key="11">
    <source>
        <dbReference type="ARBA" id="ARBA00041616"/>
    </source>
</evidence>
<dbReference type="InterPro" id="IPR026992">
    <property type="entry name" value="DIOX_N"/>
</dbReference>
<evidence type="ECO:0000256" key="12">
    <source>
        <dbReference type="ARBA" id="ARBA00050579"/>
    </source>
</evidence>
<dbReference type="GeneID" id="120280946"/>
<keyword evidence="7 14" id="KW-0408">Iron</keyword>
<evidence type="ECO:0000256" key="2">
    <source>
        <dbReference type="ARBA" id="ARBA00008056"/>
    </source>
</evidence>
<dbReference type="SUPFAM" id="SSF51197">
    <property type="entry name" value="Clavaminate synthase-like"/>
    <property type="match status" value="1"/>
</dbReference>
<keyword evidence="4 14" id="KW-0479">Metal-binding</keyword>
<evidence type="ECO:0000256" key="4">
    <source>
        <dbReference type="ARBA" id="ARBA00022723"/>
    </source>
</evidence>
<dbReference type="GO" id="GO:0046872">
    <property type="term" value="F:metal ion binding"/>
    <property type="evidence" value="ECO:0007669"/>
    <property type="project" value="UniProtKB-KW"/>
</dbReference>
<keyword evidence="8" id="KW-0292">Fruit ripening</keyword>
<dbReference type="AlphaFoldDB" id="A0AB40CXC2"/>
<feature type="domain" description="Fe2OG dioxygenase" evidence="15">
    <location>
        <begin position="149"/>
        <end position="250"/>
    </location>
</feature>
<keyword evidence="6 14" id="KW-0560">Oxidoreductase</keyword>
<evidence type="ECO:0000313" key="17">
    <source>
        <dbReference type="RefSeq" id="XP_039143848.1"/>
    </source>
</evidence>
<evidence type="ECO:0000256" key="1">
    <source>
        <dbReference type="ARBA" id="ARBA00001962"/>
    </source>
</evidence>
<dbReference type="InterPro" id="IPR044861">
    <property type="entry name" value="IPNS-like_FE2OG_OXY"/>
</dbReference>
<name>A0AB40CXC2_DIOCR</name>
<dbReference type="FunFam" id="2.60.120.330:FF:000010">
    <property type="entry name" value="1-aminocyclopropane-1-carboxylate oxidase 1"/>
    <property type="match status" value="1"/>
</dbReference>
<evidence type="ECO:0000256" key="6">
    <source>
        <dbReference type="ARBA" id="ARBA00023002"/>
    </source>
</evidence>
<dbReference type="GO" id="GO:0009815">
    <property type="term" value="F:1-aminocyclopropane-1-carboxylate oxidase activity"/>
    <property type="evidence" value="ECO:0007669"/>
    <property type="project" value="UniProtKB-EC"/>
</dbReference>
<sequence>MAIPVINLGELDGGRREETMEVLHEACKKWGFFWVENHGVDNSLMEEVKKHVNLHYEEYMIKSFYNSDMVKELETHTGAMVDGDWESSFFIWHQPNSNLDGIPNLKQEFREAMKGYIQQVVKLAEKLAELMSENLGLDKDYLKKAFSEPSIGTKVAKYPQCPKPELVMGLRAHTDAGGIILLLQDDEVSGLEFFKDGEWVPVTPSKDGRIFVNLGDQLEVVSNGTYKSILHRVVADKNGSRLSIATFYNPGSDAIISPAQKLLYPSHYRFQDYLNYYVTTKFSDKVSRFQTINEMSM</sequence>
<evidence type="ECO:0000256" key="13">
    <source>
        <dbReference type="ARBA" id="ARBA00069667"/>
    </source>
</evidence>
<comment type="pathway">
    <text evidence="9">Alkene biosynthesis; ethylene biosynthesis via S-adenosyl-L-methionine; ethylene from S-adenosyl-L-methionine: step 2/2.</text>
</comment>
<dbReference type="PANTHER" id="PTHR47991">
    <property type="entry name" value="OXOGLUTARATE/IRON-DEPENDENT DIOXYGENASE"/>
    <property type="match status" value="1"/>
</dbReference>
<dbReference type="Proteomes" id="UP001515500">
    <property type="component" value="Chromosome 17"/>
</dbReference>
<evidence type="ECO:0000256" key="7">
    <source>
        <dbReference type="ARBA" id="ARBA00023004"/>
    </source>
</evidence>
<dbReference type="InterPro" id="IPR027443">
    <property type="entry name" value="IPNS-like_sf"/>
</dbReference>
<comment type="similarity">
    <text evidence="2 14">Belongs to the iron/ascorbate-dependent oxidoreductase family.</text>
</comment>
<gene>
    <name evidence="17" type="primary">LOC120280946</name>
</gene>
<dbReference type="Gene3D" id="2.60.120.330">
    <property type="entry name" value="B-lactam Antibiotic, Isopenicillin N Synthase, Chain"/>
    <property type="match status" value="1"/>
</dbReference>
<evidence type="ECO:0000313" key="16">
    <source>
        <dbReference type="Proteomes" id="UP001515500"/>
    </source>
</evidence>
<dbReference type="Pfam" id="PF14226">
    <property type="entry name" value="DIOX_N"/>
    <property type="match status" value="1"/>
</dbReference>
<evidence type="ECO:0000256" key="3">
    <source>
        <dbReference type="ARBA" id="ARBA00022666"/>
    </source>
</evidence>
<evidence type="ECO:0000256" key="10">
    <source>
        <dbReference type="ARBA" id="ARBA00039090"/>
    </source>
</evidence>
<dbReference type="InterPro" id="IPR050295">
    <property type="entry name" value="Plant_2OG-oxidoreductases"/>
</dbReference>
<dbReference type="InterPro" id="IPR005123">
    <property type="entry name" value="Oxoglu/Fe-dep_dioxygenase_dom"/>
</dbReference>
<dbReference type="GO" id="GO:0009835">
    <property type="term" value="P:fruit ripening"/>
    <property type="evidence" value="ECO:0007669"/>
    <property type="project" value="UniProtKB-KW"/>
</dbReference>
<protein>
    <recommendedName>
        <fullName evidence="13">1-aminocyclopropane-1-carboxylate oxidase</fullName>
        <ecNumber evidence="10">1.14.17.4</ecNumber>
    </recommendedName>
    <alternativeName>
        <fullName evidence="11">Ethylene-forming enzyme</fullName>
    </alternativeName>
</protein>
<keyword evidence="5" id="KW-0847">Vitamin C</keyword>
<comment type="catalytic activity">
    <reaction evidence="12">
        <text>1-aminocyclopropane-1-carboxylate + L-ascorbate + O2 = ethene + L-dehydroascorbate + hydrogen cyanide + CO2 + 2 H2O</text>
        <dbReference type="Rhea" id="RHEA:23640"/>
        <dbReference type="ChEBI" id="CHEBI:15377"/>
        <dbReference type="ChEBI" id="CHEBI:15379"/>
        <dbReference type="ChEBI" id="CHEBI:16526"/>
        <dbReference type="ChEBI" id="CHEBI:18153"/>
        <dbReference type="ChEBI" id="CHEBI:18407"/>
        <dbReference type="ChEBI" id="CHEBI:38290"/>
        <dbReference type="ChEBI" id="CHEBI:58360"/>
        <dbReference type="ChEBI" id="CHEBI:58539"/>
        <dbReference type="EC" id="1.14.17.4"/>
    </reaction>
</comment>
<evidence type="ECO:0000259" key="15">
    <source>
        <dbReference type="PROSITE" id="PS51471"/>
    </source>
</evidence>
<keyword evidence="16" id="KW-1185">Reference proteome</keyword>
<evidence type="ECO:0000256" key="8">
    <source>
        <dbReference type="ARBA" id="ARBA00033478"/>
    </source>
</evidence>
<dbReference type="GO" id="GO:0031418">
    <property type="term" value="F:L-ascorbic acid binding"/>
    <property type="evidence" value="ECO:0007669"/>
    <property type="project" value="UniProtKB-KW"/>
</dbReference>
<dbReference type="PROSITE" id="PS51471">
    <property type="entry name" value="FE2OG_OXY"/>
    <property type="match status" value="1"/>
</dbReference>
<dbReference type="Pfam" id="PF03171">
    <property type="entry name" value="2OG-FeII_Oxy"/>
    <property type="match status" value="1"/>
</dbReference>
<proteinExistence type="inferred from homology"/>
<dbReference type="GO" id="GO:0009693">
    <property type="term" value="P:ethylene biosynthetic process"/>
    <property type="evidence" value="ECO:0007669"/>
    <property type="project" value="UniProtKB-KW"/>
</dbReference>
<comment type="cofactor">
    <cofactor evidence="1">
        <name>Fe cation</name>
        <dbReference type="ChEBI" id="CHEBI:24875"/>
    </cofactor>
</comment>
<evidence type="ECO:0000256" key="5">
    <source>
        <dbReference type="ARBA" id="ARBA00022896"/>
    </source>
</evidence>
<keyword evidence="3" id="KW-0266">Ethylene biosynthesis</keyword>
<organism evidence="16 17">
    <name type="scientific">Dioscorea cayennensis subsp. rotundata</name>
    <name type="common">White Guinea yam</name>
    <name type="synonym">Dioscorea rotundata</name>
    <dbReference type="NCBI Taxonomy" id="55577"/>
    <lineage>
        <taxon>Eukaryota</taxon>
        <taxon>Viridiplantae</taxon>
        <taxon>Streptophyta</taxon>
        <taxon>Embryophyta</taxon>
        <taxon>Tracheophyta</taxon>
        <taxon>Spermatophyta</taxon>
        <taxon>Magnoliopsida</taxon>
        <taxon>Liliopsida</taxon>
        <taxon>Dioscoreales</taxon>
        <taxon>Dioscoreaceae</taxon>
        <taxon>Dioscorea</taxon>
    </lineage>
</organism>
<evidence type="ECO:0000256" key="14">
    <source>
        <dbReference type="RuleBase" id="RU003682"/>
    </source>
</evidence>
<evidence type="ECO:0000256" key="9">
    <source>
        <dbReference type="ARBA" id="ARBA00037892"/>
    </source>
</evidence>
<reference evidence="17" key="1">
    <citation type="submission" date="2025-08" db="UniProtKB">
        <authorList>
            <consortium name="RefSeq"/>
        </authorList>
    </citation>
    <scope>IDENTIFICATION</scope>
</reference>
<dbReference type="RefSeq" id="XP_039143848.1">
    <property type="nucleotide sequence ID" value="XM_039287914.1"/>
</dbReference>
<accession>A0AB40CXC2</accession>